<dbReference type="PROSITE" id="PS50110">
    <property type="entry name" value="RESPONSE_REGULATORY"/>
    <property type="match status" value="1"/>
</dbReference>
<reference evidence="4" key="1">
    <citation type="submission" date="2016-10" db="EMBL/GenBank/DDBJ databases">
        <authorList>
            <person name="Varghese N."/>
            <person name="Submissions S."/>
        </authorList>
    </citation>
    <scope>NUCLEOTIDE SEQUENCE [LARGE SCALE GENOMIC DNA]</scope>
    <source>
        <strain evidence="4">DSM 15718</strain>
    </source>
</reference>
<name>A0A1H3BUH0_9FLAO</name>
<dbReference type="AlphaFoldDB" id="A0A1H3BUH0"/>
<accession>A0A1H3BUH0</accession>
<dbReference type="GO" id="GO:0000160">
    <property type="term" value="P:phosphorelay signal transduction system"/>
    <property type="evidence" value="ECO:0007669"/>
    <property type="project" value="InterPro"/>
</dbReference>
<evidence type="ECO:0000313" key="3">
    <source>
        <dbReference type="EMBL" id="SDX45670.1"/>
    </source>
</evidence>
<protein>
    <submittedName>
        <fullName evidence="3">Response regulator receiver domain-containing protein</fullName>
    </submittedName>
</protein>
<dbReference type="InterPro" id="IPR052893">
    <property type="entry name" value="TCS_response_regulator"/>
</dbReference>
<organism evidence="3 4">
    <name type="scientific">Flavobacterium degerlachei</name>
    <dbReference type="NCBI Taxonomy" id="229203"/>
    <lineage>
        <taxon>Bacteria</taxon>
        <taxon>Pseudomonadati</taxon>
        <taxon>Bacteroidota</taxon>
        <taxon>Flavobacteriia</taxon>
        <taxon>Flavobacteriales</taxon>
        <taxon>Flavobacteriaceae</taxon>
        <taxon>Flavobacterium</taxon>
    </lineage>
</organism>
<evidence type="ECO:0000313" key="4">
    <source>
        <dbReference type="Proteomes" id="UP000198569"/>
    </source>
</evidence>
<evidence type="ECO:0000256" key="1">
    <source>
        <dbReference type="PROSITE-ProRule" id="PRU00169"/>
    </source>
</evidence>
<dbReference type="Pfam" id="PF00072">
    <property type="entry name" value="Response_reg"/>
    <property type="match status" value="1"/>
</dbReference>
<dbReference type="Gene3D" id="3.40.50.2300">
    <property type="match status" value="1"/>
</dbReference>
<sequence>MTKKNIWVIDDDPIYQILIDKIIKKAEVFSSFSSFKNGEEAINALNDSLKNMDSLPDLILLDINMPVMNGWEFMEAFALIKSLIEKPISVYIVSSSIAVEDKNKSKTYPNILGYLSKPISINDLLLIASND</sequence>
<keyword evidence="4" id="KW-1185">Reference proteome</keyword>
<dbReference type="SUPFAM" id="SSF52172">
    <property type="entry name" value="CheY-like"/>
    <property type="match status" value="1"/>
</dbReference>
<dbReference type="Proteomes" id="UP000198569">
    <property type="component" value="Unassembled WGS sequence"/>
</dbReference>
<proteinExistence type="predicted"/>
<evidence type="ECO:0000259" key="2">
    <source>
        <dbReference type="PROSITE" id="PS50110"/>
    </source>
</evidence>
<dbReference type="PANTHER" id="PTHR44520:SF2">
    <property type="entry name" value="RESPONSE REGULATOR RCP1"/>
    <property type="match status" value="1"/>
</dbReference>
<dbReference type="SMART" id="SM00448">
    <property type="entry name" value="REC"/>
    <property type="match status" value="1"/>
</dbReference>
<gene>
    <name evidence="3" type="ORF">SAMN05444338_110124</name>
</gene>
<dbReference type="InterPro" id="IPR011006">
    <property type="entry name" value="CheY-like_superfamily"/>
</dbReference>
<dbReference type="STRING" id="229203.SAMN05444338_110124"/>
<feature type="modified residue" description="4-aspartylphosphate" evidence="1">
    <location>
        <position position="62"/>
    </location>
</feature>
<keyword evidence="1" id="KW-0597">Phosphoprotein</keyword>
<dbReference type="RefSeq" id="WP_091433394.1">
    <property type="nucleotide sequence ID" value="NZ_FNMV01000010.1"/>
</dbReference>
<dbReference type="PANTHER" id="PTHR44520">
    <property type="entry name" value="RESPONSE REGULATOR RCP1-RELATED"/>
    <property type="match status" value="1"/>
</dbReference>
<feature type="domain" description="Response regulatory" evidence="2">
    <location>
        <begin position="5"/>
        <end position="131"/>
    </location>
</feature>
<dbReference type="OrthoDB" id="673128at2"/>
<dbReference type="InterPro" id="IPR001789">
    <property type="entry name" value="Sig_transdc_resp-reg_receiver"/>
</dbReference>
<dbReference type="EMBL" id="FNMV01000010">
    <property type="protein sequence ID" value="SDX45670.1"/>
    <property type="molecule type" value="Genomic_DNA"/>
</dbReference>